<evidence type="ECO:0000256" key="2">
    <source>
        <dbReference type="ARBA" id="ARBA00007681"/>
    </source>
</evidence>
<evidence type="ECO:0000256" key="5">
    <source>
        <dbReference type="ARBA" id="ARBA00023065"/>
    </source>
</evidence>
<reference evidence="9" key="1">
    <citation type="submission" date="2018-05" db="EMBL/GenBank/DDBJ databases">
        <authorList>
            <person name="Lanie J.A."/>
            <person name="Ng W.-L."/>
            <person name="Kazmierczak K.M."/>
            <person name="Andrzejewski T.M."/>
            <person name="Davidsen T.M."/>
            <person name="Wayne K.J."/>
            <person name="Tettelin H."/>
            <person name="Glass J.I."/>
            <person name="Rusch D."/>
            <person name="Podicherti R."/>
            <person name="Tsui H.-C.T."/>
            <person name="Winkler M.E."/>
        </authorList>
    </citation>
    <scope>NUCLEOTIDE SEQUENCE</scope>
</reference>
<dbReference type="Pfam" id="PF00231">
    <property type="entry name" value="ATP-synt"/>
    <property type="match status" value="1"/>
</dbReference>
<comment type="similarity">
    <text evidence="2">Belongs to the ATPase gamma chain family.</text>
</comment>
<protein>
    <recommendedName>
        <fullName evidence="10">F0F1 ATP synthase subunit gamma</fullName>
    </recommendedName>
</protein>
<gene>
    <name evidence="9" type="ORF">METZ01_LOCUS134945</name>
</gene>
<feature type="non-terminal residue" evidence="9">
    <location>
        <position position="264"/>
    </location>
</feature>
<dbReference type="InterPro" id="IPR000131">
    <property type="entry name" value="ATP_synth_F1_gsu"/>
</dbReference>
<dbReference type="Gene3D" id="1.10.287.80">
    <property type="entry name" value="ATP synthase, gamma subunit, helix hairpin domain"/>
    <property type="match status" value="1"/>
</dbReference>
<dbReference type="EMBL" id="UINC01019393">
    <property type="protein sequence ID" value="SVA82091.1"/>
    <property type="molecule type" value="Genomic_DNA"/>
</dbReference>
<comment type="subcellular location">
    <subcellularLocation>
        <location evidence="1">Membrane</location>
        <topology evidence="1">Peripheral membrane protein</topology>
    </subcellularLocation>
</comment>
<dbReference type="NCBIfam" id="TIGR01146">
    <property type="entry name" value="ATPsyn_F1gamma"/>
    <property type="match status" value="1"/>
</dbReference>
<evidence type="ECO:0000256" key="6">
    <source>
        <dbReference type="ARBA" id="ARBA00023136"/>
    </source>
</evidence>
<dbReference type="SUPFAM" id="SSF52943">
    <property type="entry name" value="ATP synthase (F1-ATPase), gamma subunit"/>
    <property type="match status" value="1"/>
</dbReference>
<keyword evidence="7" id="KW-0139">CF(1)</keyword>
<sequence length="264" mass="29206">LPSTKDFRDRIKSVSNTAKVTGAMQMIAASKMTRAQNMVRDGRPYADRIRDVLGDLAALAARDEESETVDLLKVRPVKKTLMLLVTPDRGLAGALVGNLQREAGKFIQGTEGEVSVIAVGRKGERFITRTGGDLLAGFSVPDRPVMDDTVTVGRMLVEEYRSERVDRVVLIYAQFISTAVQEVTIRQLLPVEPAQRGEGDVQKLQQLDYIYEPSISSVLQSLVPRYIETQVYHGILEAFASEHSARMIAMQNATDNAQEIVEDL</sequence>
<keyword evidence="6" id="KW-0472">Membrane</keyword>
<keyword evidence="5" id="KW-0406">Ion transport</keyword>
<dbReference type="GO" id="GO:0046933">
    <property type="term" value="F:proton-transporting ATP synthase activity, rotational mechanism"/>
    <property type="evidence" value="ECO:0007669"/>
    <property type="project" value="InterPro"/>
</dbReference>
<keyword evidence="4" id="KW-0375">Hydrogen ion transport</keyword>
<dbReference type="PANTHER" id="PTHR11693">
    <property type="entry name" value="ATP SYNTHASE GAMMA CHAIN"/>
    <property type="match status" value="1"/>
</dbReference>
<dbReference type="AlphaFoldDB" id="A0A381YZK8"/>
<dbReference type="GO" id="GO:0045259">
    <property type="term" value="C:proton-transporting ATP synthase complex"/>
    <property type="evidence" value="ECO:0007669"/>
    <property type="project" value="UniProtKB-KW"/>
</dbReference>
<feature type="non-terminal residue" evidence="9">
    <location>
        <position position="1"/>
    </location>
</feature>
<dbReference type="Gene3D" id="3.40.1380.10">
    <property type="match status" value="1"/>
</dbReference>
<evidence type="ECO:0000256" key="4">
    <source>
        <dbReference type="ARBA" id="ARBA00022781"/>
    </source>
</evidence>
<organism evidence="9">
    <name type="scientific">marine metagenome</name>
    <dbReference type="NCBI Taxonomy" id="408172"/>
    <lineage>
        <taxon>unclassified sequences</taxon>
        <taxon>metagenomes</taxon>
        <taxon>ecological metagenomes</taxon>
    </lineage>
</organism>
<evidence type="ECO:0000256" key="1">
    <source>
        <dbReference type="ARBA" id="ARBA00004170"/>
    </source>
</evidence>
<keyword evidence="3" id="KW-0813">Transport</keyword>
<keyword evidence="8" id="KW-0066">ATP synthesis</keyword>
<evidence type="ECO:0000256" key="8">
    <source>
        <dbReference type="ARBA" id="ARBA00023310"/>
    </source>
</evidence>
<dbReference type="PRINTS" id="PR00126">
    <property type="entry name" value="ATPASEGAMMA"/>
</dbReference>
<proteinExistence type="inferred from homology"/>
<evidence type="ECO:0008006" key="10">
    <source>
        <dbReference type="Google" id="ProtNLM"/>
    </source>
</evidence>
<evidence type="ECO:0000256" key="3">
    <source>
        <dbReference type="ARBA" id="ARBA00022448"/>
    </source>
</evidence>
<dbReference type="PANTHER" id="PTHR11693:SF22">
    <property type="entry name" value="ATP SYNTHASE SUBUNIT GAMMA, MITOCHONDRIAL"/>
    <property type="match status" value="1"/>
</dbReference>
<accession>A0A381YZK8</accession>
<dbReference type="CDD" id="cd12151">
    <property type="entry name" value="F1-ATPase_gamma"/>
    <property type="match status" value="1"/>
</dbReference>
<dbReference type="InterPro" id="IPR035968">
    <property type="entry name" value="ATP_synth_F1_ATPase_gsu"/>
</dbReference>
<evidence type="ECO:0000256" key="7">
    <source>
        <dbReference type="ARBA" id="ARBA00023196"/>
    </source>
</evidence>
<name>A0A381YZK8_9ZZZZ</name>
<evidence type="ECO:0000313" key="9">
    <source>
        <dbReference type="EMBL" id="SVA82091.1"/>
    </source>
</evidence>